<keyword evidence="4" id="KW-1185">Reference proteome</keyword>
<organism evidence="1 3">
    <name type="scientific">Paenibacillus pabuli</name>
    <dbReference type="NCBI Taxonomy" id="1472"/>
    <lineage>
        <taxon>Bacteria</taxon>
        <taxon>Bacillati</taxon>
        <taxon>Bacillota</taxon>
        <taxon>Bacilli</taxon>
        <taxon>Bacillales</taxon>
        <taxon>Paenibacillaceae</taxon>
        <taxon>Paenibacillus</taxon>
    </lineage>
</organism>
<protein>
    <submittedName>
        <fullName evidence="1">Uncharacterized protein</fullName>
    </submittedName>
</protein>
<evidence type="ECO:0000313" key="3">
    <source>
        <dbReference type="Proteomes" id="UP000247078"/>
    </source>
</evidence>
<reference evidence="1 3" key="1">
    <citation type="submission" date="2018-05" db="EMBL/GenBank/DDBJ databases">
        <title>Freshwater and sediment microbial communities from various areas in North America, analyzing microbe dynamics in response to fracking.</title>
        <authorList>
            <person name="Lamendella R."/>
        </authorList>
    </citation>
    <scope>NUCLEOTIDE SEQUENCE [LARGE SCALE GENOMIC DNA]</scope>
    <source>
        <strain evidence="1 3">DB-3</strain>
        <strain evidence="2 4">NG-13</strain>
    </source>
</reference>
<evidence type="ECO:0000313" key="2">
    <source>
        <dbReference type="EMBL" id="RAI83582.1"/>
    </source>
</evidence>
<accession>A0A855Y6S1</accession>
<comment type="caution">
    <text evidence="1">The sequence shown here is derived from an EMBL/GenBank/DDBJ whole genome shotgun (WGS) entry which is preliminary data.</text>
</comment>
<evidence type="ECO:0000313" key="4">
    <source>
        <dbReference type="Proteomes" id="UP000248827"/>
    </source>
</evidence>
<name>A0A855Y6S1_9BACL</name>
<dbReference type="Proteomes" id="UP000247078">
    <property type="component" value="Unassembled WGS sequence"/>
</dbReference>
<dbReference type="EMBL" id="QLLI01000032">
    <property type="protein sequence ID" value="RAI83582.1"/>
    <property type="molecule type" value="Genomic_DNA"/>
</dbReference>
<dbReference type="AlphaFoldDB" id="A0A855Y6S1"/>
<gene>
    <name evidence="2" type="ORF">DET54_1325</name>
    <name evidence="1" type="ORF">DET56_107160</name>
</gene>
<dbReference type="EMBL" id="QGTZ01000007">
    <property type="protein sequence ID" value="PWW38758.1"/>
    <property type="molecule type" value="Genomic_DNA"/>
</dbReference>
<proteinExistence type="predicted"/>
<sequence length="39" mass="4548">MVPSLNKVYVATIYIVQLTNNNYQTRFTINCGDLQLKRD</sequence>
<evidence type="ECO:0000313" key="1">
    <source>
        <dbReference type="EMBL" id="PWW38758.1"/>
    </source>
</evidence>
<dbReference type="Proteomes" id="UP000248827">
    <property type="component" value="Unassembled WGS sequence"/>
</dbReference>